<keyword evidence="1" id="KW-1133">Transmembrane helix</keyword>
<dbReference type="Proteomes" id="UP000250266">
    <property type="component" value="Unassembled WGS sequence"/>
</dbReference>
<organism evidence="2 3">
    <name type="scientific">Lepidopterella palustris CBS 459.81</name>
    <dbReference type="NCBI Taxonomy" id="1314670"/>
    <lineage>
        <taxon>Eukaryota</taxon>
        <taxon>Fungi</taxon>
        <taxon>Dikarya</taxon>
        <taxon>Ascomycota</taxon>
        <taxon>Pezizomycotina</taxon>
        <taxon>Dothideomycetes</taxon>
        <taxon>Pleosporomycetidae</taxon>
        <taxon>Mytilinidiales</taxon>
        <taxon>Argynnaceae</taxon>
        <taxon>Lepidopterella</taxon>
    </lineage>
</organism>
<evidence type="ECO:0000313" key="2">
    <source>
        <dbReference type="EMBL" id="OCK81802.1"/>
    </source>
</evidence>
<dbReference type="EMBL" id="KV744908">
    <property type="protein sequence ID" value="OCK81802.1"/>
    <property type="molecule type" value="Genomic_DNA"/>
</dbReference>
<protein>
    <submittedName>
        <fullName evidence="2">Uncharacterized protein</fullName>
    </submittedName>
</protein>
<evidence type="ECO:0000256" key="1">
    <source>
        <dbReference type="SAM" id="Phobius"/>
    </source>
</evidence>
<accession>A0A8E2ED25</accession>
<sequence length="54" mass="5768">MTGVRRLRACVWRLLVWSGCSAGGFCAIRAAVAVIGGGLAVSHQSRMAERHRGE</sequence>
<feature type="transmembrane region" description="Helical" evidence="1">
    <location>
        <begin position="15"/>
        <end position="42"/>
    </location>
</feature>
<name>A0A8E2ED25_9PEZI</name>
<keyword evidence="3" id="KW-1185">Reference proteome</keyword>
<gene>
    <name evidence="2" type="ORF">K432DRAFT_380969</name>
</gene>
<proteinExistence type="predicted"/>
<keyword evidence="1" id="KW-0812">Transmembrane</keyword>
<reference evidence="2 3" key="1">
    <citation type="journal article" date="2016" name="Nat. Commun.">
        <title>Ectomycorrhizal ecology is imprinted in the genome of the dominant symbiotic fungus Cenococcum geophilum.</title>
        <authorList>
            <consortium name="DOE Joint Genome Institute"/>
            <person name="Peter M."/>
            <person name="Kohler A."/>
            <person name="Ohm R.A."/>
            <person name="Kuo A."/>
            <person name="Krutzmann J."/>
            <person name="Morin E."/>
            <person name="Arend M."/>
            <person name="Barry K.W."/>
            <person name="Binder M."/>
            <person name="Choi C."/>
            <person name="Clum A."/>
            <person name="Copeland A."/>
            <person name="Grisel N."/>
            <person name="Haridas S."/>
            <person name="Kipfer T."/>
            <person name="LaButti K."/>
            <person name="Lindquist E."/>
            <person name="Lipzen A."/>
            <person name="Maire R."/>
            <person name="Meier B."/>
            <person name="Mihaltcheva S."/>
            <person name="Molinier V."/>
            <person name="Murat C."/>
            <person name="Poggeler S."/>
            <person name="Quandt C.A."/>
            <person name="Sperisen C."/>
            <person name="Tritt A."/>
            <person name="Tisserant E."/>
            <person name="Crous P.W."/>
            <person name="Henrissat B."/>
            <person name="Nehls U."/>
            <person name="Egli S."/>
            <person name="Spatafora J.W."/>
            <person name="Grigoriev I.V."/>
            <person name="Martin F.M."/>
        </authorList>
    </citation>
    <scope>NUCLEOTIDE SEQUENCE [LARGE SCALE GENOMIC DNA]</scope>
    <source>
        <strain evidence="2 3">CBS 459.81</strain>
    </source>
</reference>
<evidence type="ECO:0000313" key="3">
    <source>
        <dbReference type="Proteomes" id="UP000250266"/>
    </source>
</evidence>
<dbReference type="AlphaFoldDB" id="A0A8E2ED25"/>
<keyword evidence="1" id="KW-0472">Membrane</keyword>